<dbReference type="InterPro" id="IPR022606">
    <property type="entry name" value="DUF2914"/>
</dbReference>
<evidence type="ECO:0000256" key="1">
    <source>
        <dbReference type="SAM" id="SignalP"/>
    </source>
</evidence>
<reference evidence="3 4" key="1">
    <citation type="journal article" date="2011" name="Front. Microbiol.">
        <title>Genomic signatures of strain selection and enhancement in Bacillus atrophaeus var. globigii, a historical biowarfare simulant.</title>
        <authorList>
            <person name="Gibbons H.S."/>
            <person name="Broomall S.M."/>
            <person name="McNew L.A."/>
            <person name="Daligault H."/>
            <person name="Chapman C."/>
            <person name="Bruce D."/>
            <person name="Karavis M."/>
            <person name="Krepps M."/>
            <person name="McGregor P.A."/>
            <person name="Hong C."/>
            <person name="Park K.H."/>
            <person name="Akmal A."/>
            <person name="Feldman A."/>
            <person name="Lin J.S."/>
            <person name="Chang W.E."/>
            <person name="Higgs B.W."/>
            <person name="Demirev P."/>
            <person name="Lindquist J."/>
            <person name="Liem A."/>
            <person name="Fochler E."/>
            <person name="Read T.D."/>
            <person name="Tapia R."/>
            <person name="Johnson S."/>
            <person name="Bishop-Lilly K.A."/>
            <person name="Detter C."/>
            <person name="Han C."/>
            <person name="Sozhamannan S."/>
            <person name="Rosenzweig C.N."/>
            <person name="Skowronski E.W."/>
        </authorList>
    </citation>
    <scope>NUCLEOTIDE SEQUENCE [LARGE SCALE GENOMIC DNA]</scope>
    <source>
        <strain evidence="3 4">Y4G10-17</strain>
    </source>
</reference>
<keyword evidence="4" id="KW-1185">Reference proteome</keyword>
<sequence length="143" mass="16401">MMLNKLATISLSLLFLFQFSVVTASETNHVTLNEQYVERAVLTTAVENREPVDDLGSSYTHSGEEFDRLAFFTHMVNHDGRGITHRWYRNGELDAEIELAVGSNSWRTYSTKQISHLEEGDWTVRVVNDGGDELVEYNFQVQR</sequence>
<dbReference type="EMBL" id="PIPO01000004">
    <property type="protein sequence ID" value="RUO32329.1"/>
    <property type="molecule type" value="Genomic_DNA"/>
</dbReference>
<feature type="signal peptide" evidence="1">
    <location>
        <begin position="1"/>
        <end position="24"/>
    </location>
</feature>
<comment type="caution">
    <text evidence="3">The sequence shown here is derived from an EMBL/GenBank/DDBJ whole genome shotgun (WGS) entry which is preliminary data.</text>
</comment>
<dbReference type="Proteomes" id="UP000287823">
    <property type="component" value="Unassembled WGS sequence"/>
</dbReference>
<dbReference type="RefSeq" id="WP_126799120.1">
    <property type="nucleotide sequence ID" value="NZ_PIPO01000004.1"/>
</dbReference>
<protein>
    <recommendedName>
        <fullName evidence="2">DUF2914 domain-containing protein</fullName>
    </recommendedName>
</protein>
<feature type="chain" id="PRO_5019027594" description="DUF2914 domain-containing protein" evidence="1">
    <location>
        <begin position="25"/>
        <end position="143"/>
    </location>
</feature>
<dbReference type="AlphaFoldDB" id="A0A432WF30"/>
<evidence type="ECO:0000313" key="4">
    <source>
        <dbReference type="Proteomes" id="UP000287823"/>
    </source>
</evidence>
<evidence type="ECO:0000259" key="2">
    <source>
        <dbReference type="Pfam" id="PF11141"/>
    </source>
</evidence>
<evidence type="ECO:0000313" key="3">
    <source>
        <dbReference type="EMBL" id="RUO32329.1"/>
    </source>
</evidence>
<feature type="domain" description="DUF2914" evidence="2">
    <location>
        <begin position="83"/>
        <end position="141"/>
    </location>
</feature>
<name>A0A432WF30_9GAMM</name>
<accession>A0A432WF30</accession>
<gene>
    <name evidence="3" type="ORF">CWE14_09255</name>
</gene>
<proteinExistence type="predicted"/>
<dbReference type="Pfam" id="PF11141">
    <property type="entry name" value="DUF2914"/>
    <property type="match status" value="1"/>
</dbReference>
<keyword evidence="1" id="KW-0732">Signal</keyword>
<organism evidence="3 4">
    <name type="scientific">Aliidiomarina soli</name>
    <dbReference type="NCBI Taxonomy" id="1928574"/>
    <lineage>
        <taxon>Bacteria</taxon>
        <taxon>Pseudomonadati</taxon>
        <taxon>Pseudomonadota</taxon>
        <taxon>Gammaproteobacteria</taxon>
        <taxon>Alteromonadales</taxon>
        <taxon>Idiomarinaceae</taxon>
        <taxon>Aliidiomarina</taxon>
    </lineage>
</organism>